<dbReference type="AlphaFoldDB" id="A0A8J3NC14"/>
<feature type="transmembrane region" description="Helical" evidence="2">
    <location>
        <begin position="9"/>
        <end position="30"/>
    </location>
</feature>
<feature type="compositionally biased region" description="Pro residues" evidence="1">
    <location>
        <begin position="174"/>
        <end position="215"/>
    </location>
</feature>
<feature type="compositionally biased region" description="Pro residues" evidence="1">
    <location>
        <begin position="146"/>
        <end position="165"/>
    </location>
</feature>
<keyword evidence="2" id="KW-1133">Transmembrane helix</keyword>
<gene>
    <name evidence="3" type="ORF">Aru02nite_21610</name>
</gene>
<feature type="region of interest" description="Disordered" evidence="1">
    <location>
        <begin position="55"/>
        <end position="86"/>
    </location>
</feature>
<accession>A0A8J3NC14</accession>
<dbReference type="EMBL" id="BOMB01000012">
    <property type="protein sequence ID" value="GID11272.1"/>
    <property type="molecule type" value="Genomic_DNA"/>
</dbReference>
<reference evidence="3" key="1">
    <citation type="submission" date="2021-01" db="EMBL/GenBank/DDBJ databases">
        <title>Whole genome shotgun sequence of Actinocatenispora rupis NBRC 107355.</title>
        <authorList>
            <person name="Komaki H."/>
            <person name="Tamura T."/>
        </authorList>
    </citation>
    <scope>NUCLEOTIDE SEQUENCE</scope>
    <source>
        <strain evidence="3">NBRC 107355</strain>
    </source>
</reference>
<dbReference type="Proteomes" id="UP000612808">
    <property type="component" value="Unassembled WGS sequence"/>
</dbReference>
<evidence type="ECO:0000256" key="2">
    <source>
        <dbReference type="SAM" id="Phobius"/>
    </source>
</evidence>
<evidence type="ECO:0000313" key="4">
    <source>
        <dbReference type="Proteomes" id="UP000612808"/>
    </source>
</evidence>
<dbReference type="RefSeq" id="WP_203657233.1">
    <property type="nucleotide sequence ID" value="NZ_BAAAZM010000006.1"/>
</dbReference>
<name>A0A8J3NC14_9ACTN</name>
<sequence length="224" mass="24061">MFMNPVRTVGWLIIALLVTVIFGGIGVYQARTYFGGETVSAHVDHCETHRVYSRHGSHNETDCSGTWTTKDGSKHEGDIPGTDFSDEGHDVQLRALGDSVVEDNAVGALWPFIVSGIGVLLTIGAAFAVRSARRRSREMRAAPAYAGPPPGYRPPTQYGPPPPAYPQQYGQPYQGPPQGRPQPGPPQYGAPQYGPPAYPPQGQPPQGGYPPPGYPQQPGGYPRT</sequence>
<comment type="caution">
    <text evidence="3">The sequence shown here is derived from an EMBL/GenBank/DDBJ whole genome shotgun (WGS) entry which is preliminary data.</text>
</comment>
<keyword evidence="2" id="KW-0812">Transmembrane</keyword>
<organism evidence="3 4">
    <name type="scientific">Actinocatenispora rupis</name>
    <dbReference type="NCBI Taxonomy" id="519421"/>
    <lineage>
        <taxon>Bacteria</taxon>
        <taxon>Bacillati</taxon>
        <taxon>Actinomycetota</taxon>
        <taxon>Actinomycetes</taxon>
        <taxon>Micromonosporales</taxon>
        <taxon>Micromonosporaceae</taxon>
        <taxon>Actinocatenispora</taxon>
    </lineage>
</organism>
<feature type="region of interest" description="Disordered" evidence="1">
    <location>
        <begin position="139"/>
        <end position="224"/>
    </location>
</feature>
<keyword evidence="2" id="KW-0472">Membrane</keyword>
<keyword evidence="4" id="KW-1185">Reference proteome</keyword>
<feature type="transmembrane region" description="Helical" evidence="2">
    <location>
        <begin position="108"/>
        <end position="129"/>
    </location>
</feature>
<protein>
    <submittedName>
        <fullName evidence="3">Uncharacterized protein</fullName>
    </submittedName>
</protein>
<proteinExistence type="predicted"/>
<evidence type="ECO:0000313" key="3">
    <source>
        <dbReference type="EMBL" id="GID11272.1"/>
    </source>
</evidence>
<evidence type="ECO:0000256" key="1">
    <source>
        <dbReference type="SAM" id="MobiDB-lite"/>
    </source>
</evidence>